<dbReference type="Gene3D" id="3.10.450.50">
    <property type="match status" value="1"/>
</dbReference>
<dbReference type="InterPro" id="IPR037401">
    <property type="entry name" value="SnoaL-like"/>
</dbReference>
<protein>
    <submittedName>
        <fullName evidence="2">Ketosteroid isomerase-related protein</fullName>
    </submittedName>
</protein>
<reference evidence="3" key="1">
    <citation type="submission" date="2016-11" db="EMBL/GenBank/DDBJ databases">
        <authorList>
            <person name="Varghese N."/>
            <person name="Submissions S."/>
        </authorList>
    </citation>
    <scope>NUCLEOTIDE SEQUENCE [LARGE SCALE GENOMIC DNA]</scope>
    <source>
        <strain evidence="3">DSM 22638</strain>
    </source>
</reference>
<evidence type="ECO:0000259" key="1">
    <source>
        <dbReference type="Pfam" id="PF12680"/>
    </source>
</evidence>
<feature type="domain" description="SnoaL-like" evidence="1">
    <location>
        <begin position="11"/>
        <end position="122"/>
    </location>
</feature>
<dbReference type="STRING" id="570519.SAMN04488116_1846"/>
<dbReference type="GO" id="GO:0016853">
    <property type="term" value="F:isomerase activity"/>
    <property type="evidence" value="ECO:0007669"/>
    <property type="project" value="UniProtKB-KW"/>
</dbReference>
<dbReference type="PANTHER" id="PTHR41252">
    <property type="entry name" value="BLR2505 PROTEIN"/>
    <property type="match status" value="1"/>
</dbReference>
<dbReference type="RefSeq" id="WP_073178612.1">
    <property type="nucleotide sequence ID" value="NZ_FQWL01000002.1"/>
</dbReference>
<accession>A0A1M5KXY2</accession>
<dbReference type="Pfam" id="PF12680">
    <property type="entry name" value="SnoaL_2"/>
    <property type="match status" value="1"/>
</dbReference>
<dbReference type="PANTHER" id="PTHR41252:SF1">
    <property type="entry name" value="BLR2505 PROTEIN"/>
    <property type="match status" value="1"/>
</dbReference>
<evidence type="ECO:0000313" key="3">
    <source>
        <dbReference type="Proteomes" id="UP000184532"/>
    </source>
</evidence>
<dbReference type="EMBL" id="FQWL01000002">
    <property type="protein sequence ID" value="SHG57621.1"/>
    <property type="molecule type" value="Genomic_DNA"/>
</dbReference>
<dbReference type="InterPro" id="IPR032710">
    <property type="entry name" value="NTF2-like_dom_sf"/>
</dbReference>
<proteinExistence type="predicted"/>
<keyword evidence="3" id="KW-1185">Reference proteome</keyword>
<gene>
    <name evidence="2" type="ORF">SAMN04488116_1846</name>
</gene>
<dbReference type="Proteomes" id="UP000184532">
    <property type="component" value="Unassembled WGS sequence"/>
</dbReference>
<dbReference type="SUPFAM" id="SSF54427">
    <property type="entry name" value="NTF2-like"/>
    <property type="match status" value="1"/>
</dbReference>
<dbReference type="OrthoDB" id="7869337at2"/>
<name>A0A1M5KXY2_9FLAO</name>
<dbReference type="AlphaFoldDB" id="A0A1M5KXY2"/>
<evidence type="ECO:0000313" key="2">
    <source>
        <dbReference type="EMBL" id="SHG57621.1"/>
    </source>
</evidence>
<organism evidence="2 3">
    <name type="scientific">Flagellimonas flava</name>
    <dbReference type="NCBI Taxonomy" id="570519"/>
    <lineage>
        <taxon>Bacteria</taxon>
        <taxon>Pseudomonadati</taxon>
        <taxon>Bacteroidota</taxon>
        <taxon>Flavobacteriia</taxon>
        <taxon>Flavobacteriales</taxon>
        <taxon>Flavobacteriaceae</taxon>
        <taxon>Flagellimonas</taxon>
    </lineage>
</organism>
<keyword evidence="2" id="KW-0413">Isomerase</keyword>
<sequence>MKKSNQNIQVVENYFNAFQQGKIDQVLDSFHDDCLIVSVKDENRPKKQLHGTYKTKSEAQQFIANIVDLFDTKKFEVERIVAQNNIVFANGSFVHEVKATGKMFVSDWVQLSVIADGKIKEYRFYEDSAAFVKASAV</sequence>